<dbReference type="AlphaFoldDB" id="A0A017RYK0"/>
<organism evidence="2 3">
    <name type="scientific">Fervidicella metallireducens AeB</name>
    <dbReference type="NCBI Taxonomy" id="1403537"/>
    <lineage>
        <taxon>Bacteria</taxon>
        <taxon>Bacillati</taxon>
        <taxon>Bacillota</taxon>
        <taxon>Clostridia</taxon>
        <taxon>Eubacteriales</taxon>
        <taxon>Clostridiaceae</taxon>
        <taxon>Fervidicella</taxon>
    </lineage>
</organism>
<evidence type="ECO:0000256" key="1">
    <source>
        <dbReference type="SAM" id="Phobius"/>
    </source>
</evidence>
<dbReference type="STRING" id="1403537.Q428_00165"/>
<sequence>MKKLKVTFVLFIFIFATLSILYLIFQAEKIERTTIAPLTDRIGFIIYSTNKNIEDKDKIVKLLKYANATLQEAGYEGVMINNGKPCSPDEARKNIEKKIKGGLKYILLDVNMSNLVVNKDTVLLRVDKNNGQKYIDNIDFVETIKNSLEGKGFKVNVIEDYKFNNNQDLGYRALKIDISSNNTLDEGKEAISKIIEVIIK</sequence>
<proteinExistence type="predicted"/>
<dbReference type="EMBL" id="AZQP01000001">
    <property type="protein sequence ID" value="EYE89858.1"/>
    <property type="molecule type" value="Genomic_DNA"/>
</dbReference>
<evidence type="ECO:0000313" key="3">
    <source>
        <dbReference type="Proteomes" id="UP000019681"/>
    </source>
</evidence>
<keyword evidence="1" id="KW-0472">Membrane</keyword>
<reference evidence="2 3" key="1">
    <citation type="journal article" date="2014" name="Genome Announc.">
        <title>Draft Genome Sequence of Fervidicella metallireducens Strain AeBT, an Iron-Reducing Thermoanaerobe from the Great Artesian Basin.</title>
        <authorList>
            <person name="Patel B.K."/>
        </authorList>
    </citation>
    <scope>NUCLEOTIDE SEQUENCE [LARGE SCALE GENOMIC DNA]</scope>
    <source>
        <strain evidence="2 3">AeB</strain>
    </source>
</reference>
<evidence type="ECO:0000313" key="2">
    <source>
        <dbReference type="EMBL" id="EYE89858.1"/>
    </source>
</evidence>
<feature type="transmembrane region" description="Helical" evidence="1">
    <location>
        <begin position="6"/>
        <end position="25"/>
    </location>
</feature>
<protein>
    <submittedName>
        <fullName evidence="2">Uncharacterized protein</fullName>
    </submittedName>
</protein>
<keyword evidence="1" id="KW-0812">Transmembrane</keyword>
<comment type="caution">
    <text evidence="2">The sequence shown here is derived from an EMBL/GenBank/DDBJ whole genome shotgun (WGS) entry which is preliminary data.</text>
</comment>
<keyword evidence="1" id="KW-1133">Transmembrane helix</keyword>
<dbReference type="RefSeq" id="WP_035377066.1">
    <property type="nucleotide sequence ID" value="NZ_AZQP01000001.1"/>
</dbReference>
<name>A0A017RYK0_9CLOT</name>
<dbReference type="Proteomes" id="UP000019681">
    <property type="component" value="Unassembled WGS sequence"/>
</dbReference>
<keyword evidence="3" id="KW-1185">Reference proteome</keyword>
<gene>
    <name evidence="2" type="ORF">Q428_00165</name>
</gene>
<accession>A0A017RYK0</accession>